<dbReference type="InterPro" id="IPR003615">
    <property type="entry name" value="HNH_nuc"/>
</dbReference>
<evidence type="ECO:0000259" key="1">
    <source>
        <dbReference type="SMART" id="SM00507"/>
    </source>
</evidence>
<feature type="domain" description="HNH nuclease" evidence="1">
    <location>
        <begin position="115"/>
        <end position="168"/>
    </location>
</feature>
<dbReference type="PANTHER" id="PTHR33877:SF2">
    <property type="entry name" value="OS07G0170200 PROTEIN"/>
    <property type="match status" value="1"/>
</dbReference>
<dbReference type="CDD" id="cd00085">
    <property type="entry name" value="HNHc"/>
    <property type="match status" value="1"/>
</dbReference>
<keyword evidence="2" id="KW-0540">Nuclease</keyword>
<sequence length="226" mass="25589">MILTYRRKGIHRIMQAIEVAGIADAVAVCEARAAMLPLILTLDMNGAPYRWVTWQHACFYYARNLVAWSAGDENLTFYGGISRATGRRSSITTNSIIAIRGRPVASRGWLQVPPLSNRELFQRDRHVCAYCGNGYASQRLTREHIVPLSQGGLDLWMNVVTACRACNQRKSGRTPEQAGMQLLYAPYVPNKAEYLILSNRRILHDQMDFLAKHVPVRESRLLRRAC</sequence>
<evidence type="ECO:0000313" key="2">
    <source>
        <dbReference type="EMBL" id="SMB24560.1"/>
    </source>
</evidence>
<keyword evidence="2" id="KW-0378">Hydrolase</keyword>
<accession>A0A7Z7MUV9</accession>
<dbReference type="SMART" id="SM00507">
    <property type="entry name" value="HNHc"/>
    <property type="match status" value="1"/>
</dbReference>
<dbReference type="EMBL" id="LT837803">
    <property type="protein sequence ID" value="SMB24560.1"/>
    <property type="molecule type" value="Genomic_DNA"/>
</dbReference>
<protein>
    <submittedName>
        <fullName evidence="2">Endonuclease</fullName>
    </submittedName>
</protein>
<dbReference type="InterPro" id="IPR052892">
    <property type="entry name" value="NA-targeting_endonuclease"/>
</dbReference>
<dbReference type="GO" id="GO:0004519">
    <property type="term" value="F:endonuclease activity"/>
    <property type="evidence" value="ECO:0007669"/>
    <property type="project" value="UniProtKB-KW"/>
</dbReference>
<dbReference type="Pfam" id="PF14279">
    <property type="entry name" value="HNH_5"/>
    <property type="match status" value="1"/>
</dbReference>
<gene>
    <name evidence="2" type="ORF">SDENCHOL_11090</name>
</gene>
<dbReference type="AlphaFoldDB" id="A0A7Z7MUV9"/>
<dbReference type="Proteomes" id="UP000242886">
    <property type="component" value="Chromosome SDENCHOL"/>
</dbReference>
<proteinExistence type="predicted"/>
<keyword evidence="2" id="KW-0255">Endonuclease</keyword>
<keyword evidence="3" id="KW-1185">Reference proteome</keyword>
<reference evidence="2" key="1">
    <citation type="submission" date="2017-03" db="EMBL/GenBank/DDBJ databases">
        <authorList>
            <consortium name="AG Boll"/>
        </authorList>
    </citation>
    <scope>NUCLEOTIDE SEQUENCE [LARGE SCALE GENOMIC DNA]</scope>
    <source>
        <strain evidence="2">Chol</strain>
    </source>
</reference>
<organism evidence="2 3">
    <name type="scientific">Sterolibacterium denitrificans</name>
    <dbReference type="NCBI Taxonomy" id="157592"/>
    <lineage>
        <taxon>Bacteria</taxon>
        <taxon>Pseudomonadati</taxon>
        <taxon>Pseudomonadota</taxon>
        <taxon>Betaproteobacteria</taxon>
        <taxon>Nitrosomonadales</taxon>
        <taxon>Sterolibacteriaceae</taxon>
        <taxon>Sterolibacterium</taxon>
    </lineage>
</organism>
<dbReference type="PANTHER" id="PTHR33877">
    <property type="entry name" value="SLL1193 PROTEIN"/>
    <property type="match status" value="1"/>
</dbReference>
<evidence type="ECO:0000313" key="3">
    <source>
        <dbReference type="Proteomes" id="UP000242886"/>
    </source>
</evidence>
<dbReference type="InterPro" id="IPR029471">
    <property type="entry name" value="HNH_5"/>
</dbReference>
<dbReference type="Gene3D" id="1.10.30.50">
    <property type="match status" value="1"/>
</dbReference>
<name>A0A7Z7MUV9_9PROT</name>